<evidence type="ECO:0000313" key="3">
    <source>
        <dbReference type="EMBL" id="SFL82420.1"/>
    </source>
</evidence>
<sequence length="146" mass="17191">MFYNHKGFTLTELLIALALSSLILAISGSYAIRTYETLQYKQFIKQFHQDILYLQQLSLSQNDNFYLHFDRQQNRYLIRQGGFGTKVFVRTYPEHWIVEPNTLDLPIEFSHKGNIKKPGTMRIKTKFQTFYITCPFGKGRCYDATT</sequence>
<dbReference type="NCBIfam" id="TIGR02532">
    <property type="entry name" value="IV_pilin_GFxxxE"/>
    <property type="match status" value="1"/>
</dbReference>
<evidence type="ECO:0000256" key="2">
    <source>
        <dbReference type="ARBA" id="ARBA00023287"/>
    </source>
</evidence>
<comment type="subcellular location">
    <subcellularLocation>
        <location evidence="1">Cell surface</location>
    </subcellularLocation>
</comment>
<dbReference type="Pfam" id="PF07963">
    <property type="entry name" value="N_methyl"/>
    <property type="match status" value="1"/>
</dbReference>
<dbReference type="RefSeq" id="WP_091483330.1">
    <property type="nucleotide sequence ID" value="NZ_FOTR01000004.1"/>
</dbReference>
<dbReference type="InterPro" id="IPR016785">
    <property type="entry name" value="ComGD"/>
</dbReference>
<dbReference type="OrthoDB" id="1653576at2"/>
<organism evidence="3 4">
    <name type="scientific">Gracilibacillus orientalis</name>
    <dbReference type="NCBI Taxonomy" id="334253"/>
    <lineage>
        <taxon>Bacteria</taxon>
        <taxon>Bacillati</taxon>
        <taxon>Bacillota</taxon>
        <taxon>Bacilli</taxon>
        <taxon>Bacillales</taxon>
        <taxon>Bacillaceae</taxon>
        <taxon>Gracilibacillus</taxon>
    </lineage>
</organism>
<reference evidence="4" key="1">
    <citation type="submission" date="2016-10" db="EMBL/GenBank/DDBJ databases">
        <authorList>
            <person name="Varghese N."/>
            <person name="Submissions S."/>
        </authorList>
    </citation>
    <scope>NUCLEOTIDE SEQUENCE [LARGE SCALE GENOMIC DNA]</scope>
    <source>
        <strain evidence="4">CGMCC 1.4250</strain>
    </source>
</reference>
<proteinExistence type="predicted"/>
<dbReference type="GO" id="GO:0030420">
    <property type="term" value="P:establishment of competence for transformation"/>
    <property type="evidence" value="ECO:0007669"/>
    <property type="project" value="UniProtKB-KW"/>
</dbReference>
<evidence type="ECO:0000256" key="1">
    <source>
        <dbReference type="ARBA" id="ARBA00004241"/>
    </source>
</evidence>
<dbReference type="AlphaFoldDB" id="A0A1I4KUJ5"/>
<keyword evidence="2" id="KW-0178">Competence</keyword>
<dbReference type="PIRSF" id="PIRSF021292">
    <property type="entry name" value="Competence_ComGD"/>
    <property type="match status" value="1"/>
</dbReference>
<gene>
    <name evidence="3" type="ORF">SAMN04487943_104172</name>
</gene>
<dbReference type="STRING" id="334253.SAMN04487943_104172"/>
<keyword evidence="4" id="KW-1185">Reference proteome</keyword>
<name>A0A1I4KUJ5_9BACI</name>
<dbReference type="InterPro" id="IPR012902">
    <property type="entry name" value="N_methyl_site"/>
</dbReference>
<dbReference type="Proteomes" id="UP000198565">
    <property type="component" value="Unassembled WGS sequence"/>
</dbReference>
<accession>A0A1I4KUJ5</accession>
<evidence type="ECO:0000313" key="4">
    <source>
        <dbReference type="Proteomes" id="UP000198565"/>
    </source>
</evidence>
<dbReference type="SUPFAM" id="SSF54523">
    <property type="entry name" value="Pili subunits"/>
    <property type="match status" value="1"/>
</dbReference>
<dbReference type="InterPro" id="IPR045584">
    <property type="entry name" value="Pilin-like"/>
</dbReference>
<protein>
    <submittedName>
        <fullName evidence="3">Competence protein ComGD</fullName>
    </submittedName>
</protein>
<dbReference type="EMBL" id="FOTR01000004">
    <property type="protein sequence ID" value="SFL82420.1"/>
    <property type="molecule type" value="Genomic_DNA"/>
</dbReference>
<dbReference type="GO" id="GO:0009986">
    <property type="term" value="C:cell surface"/>
    <property type="evidence" value="ECO:0007669"/>
    <property type="project" value="UniProtKB-SubCell"/>
</dbReference>
<dbReference type="NCBIfam" id="NF040982">
    <property type="entry name" value="ComGD"/>
    <property type="match status" value="1"/>
</dbReference>